<dbReference type="InterPro" id="IPR058353">
    <property type="entry name" value="DUF8040"/>
</dbReference>
<dbReference type="AlphaFoldDB" id="A0A5N4B5I7"/>
<evidence type="ECO:0000259" key="1">
    <source>
        <dbReference type="Pfam" id="PF26138"/>
    </source>
</evidence>
<name>A0A5N4B5I7_PHOPY</name>
<feature type="domain" description="DUF8040" evidence="1">
    <location>
        <begin position="29"/>
        <end position="108"/>
    </location>
</feature>
<protein>
    <recommendedName>
        <fullName evidence="1">DUF8040 domain-containing protein</fullName>
    </recommendedName>
</protein>
<keyword evidence="3" id="KW-1185">Reference proteome</keyword>
<dbReference type="EMBL" id="VVIM01000001">
    <property type="protein sequence ID" value="KAB0804620.1"/>
    <property type="molecule type" value="Genomic_DNA"/>
</dbReference>
<reference evidence="2 3" key="1">
    <citation type="journal article" date="2018" name="Elife">
        <title>Firefly genomes illuminate parallel origins of bioluminescence in beetles.</title>
        <authorList>
            <person name="Fallon T.R."/>
            <person name="Lower S.E."/>
            <person name="Chang C.H."/>
            <person name="Bessho-Uehara M."/>
            <person name="Martin G.J."/>
            <person name="Bewick A.J."/>
            <person name="Behringer M."/>
            <person name="Debat H.J."/>
            <person name="Wong I."/>
            <person name="Day J.C."/>
            <person name="Suvorov A."/>
            <person name="Silva C.J."/>
            <person name="Stanger-Hall K.F."/>
            <person name="Hall D.W."/>
            <person name="Schmitz R.J."/>
            <person name="Nelson D.R."/>
            <person name="Lewis S.M."/>
            <person name="Shigenobu S."/>
            <person name="Bybee S.M."/>
            <person name="Larracuente A.M."/>
            <person name="Oba Y."/>
            <person name="Weng J.K."/>
        </authorList>
    </citation>
    <scope>NUCLEOTIDE SEQUENCE [LARGE SCALE GENOMIC DNA]</scope>
    <source>
        <strain evidence="2">1611_PpyrPB1</strain>
        <tissue evidence="2">Whole body</tissue>
    </source>
</reference>
<dbReference type="InParanoid" id="A0A5N4B5I7"/>
<dbReference type="Proteomes" id="UP000327044">
    <property type="component" value="Unassembled WGS sequence"/>
</dbReference>
<sequence length="142" mass="16886">MELYLCFVIREKHIRPDGYFENWLPQYVETDFFRMFRMTRQTFHKLLNVIPHTRKIYHGGYAPVSKEKCLLITLWYLAKGETLRSIGDRFNLSDSTVFNVTNDYIQSIADLGDKYIVWPTENESVAVQQEFKNLCGYPGKWM</sequence>
<evidence type="ECO:0000313" key="3">
    <source>
        <dbReference type="Proteomes" id="UP000327044"/>
    </source>
</evidence>
<accession>A0A5N4B5I7</accession>
<evidence type="ECO:0000313" key="2">
    <source>
        <dbReference type="EMBL" id="KAB0804620.1"/>
    </source>
</evidence>
<gene>
    <name evidence="2" type="ORF">PPYR_01590</name>
</gene>
<proteinExistence type="predicted"/>
<comment type="caution">
    <text evidence="2">The sequence shown here is derived from an EMBL/GenBank/DDBJ whole genome shotgun (WGS) entry which is preliminary data.</text>
</comment>
<organism evidence="2 3">
    <name type="scientific">Photinus pyralis</name>
    <name type="common">Common eastern firefly</name>
    <name type="synonym">Lampyris pyralis</name>
    <dbReference type="NCBI Taxonomy" id="7054"/>
    <lineage>
        <taxon>Eukaryota</taxon>
        <taxon>Metazoa</taxon>
        <taxon>Ecdysozoa</taxon>
        <taxon>Arthropoda</taxon>
        <taxon>Hexapoda</taxon>
        <taxon>Insecta</taxon>
        <taxon>Pterygota</taxon>
        <taxon>Neoptera</taxon>
        <taxon>Endopterygota</taxon>
        <taxon>Coleoptera</taxon>
        <taxon>Polyphaga</taxon>
        <taxon>Elateriformia</taxon>
        <taxon>Elateroidea</taxon>
        <taxon>Lampyridae</taxon>
        <taxon>Lampyrinae</taxon>
        <taxon>Photinus</taxon>
    </lineage>
</organism>
<dbReference type="Pfam" id="PF26138">
    <property type="entry name" value="DUF8040"/>
    <property type="match status" value="1"/>
</dbReference>